<dbReference type="InterPro" id="IPR008219">
    <property type="entry name" value="PRODH_bac_arc"/>
</dbReference>
<evidence type="ECO:0000256" key="2">
    <source>
        <dbReference type="ARBA" id="ARBA00012695"/>
    </source>
</evidence>
<dbReference type="Proteomes" id="UP000254330">
    <property type="component" value="Unassembled WGS sequence"/>
</dbReference>
<evidence type="ECO:0000256" key="6">
    <source>
        <dbReference type="ARBA" id="ARBA00023002"/>
    </source>
</evidence>
<dbReference type="PANTHER" id="PTHR13914:SF0">
    <property type="entry name" value="PROLINE DEHYDROGENASE 1, MITOCHONDRIAL"/>
    <property type="match status" value="1"/>
</dbReference>
<evidence type="ECO:0000256" key="4">
    <source>
        <dbReference type="ARBA" id="ARBA00022741"/>
    </source>
</evidence>
<comment type="caution">
    <text evidence="12">The sequence shown here is derived from an EMBL/GenBank/DDBJ whole genome shotgun (WGS) entry which is preliminary data.</text>
</comment>
<reference evidence="13 15" key="2">
    <citation type="submission" date="2019-03" db="EMBL/GenBank/DDBJ databases">
        <title>Genomic Encyclopedia of Type Strains, Phase IV (KMG-IV): sequencing the most valuable type-strain genomes for metagenomic binning, comparative biology and taxonomic classification.</title>
        <authorList>
            <person name="Goeker M."/>
        </authorList>
    </citation>
    <scope>NUCLEOTIDE SEQUENCE [LARGE SCALE GENOMIC DNA]</scope>
    <source>
        <strain evidence="13 15">DSM 20580</strain>
    </source>
</reference>
<keyword evidence="4 10" id="KW-0547">Nucleotide-binding</keyword>
<comment type="pathway">
    <text evidence="1">Amino-acid degradation; L-proline degradation into L-glutamate; L-glutamate from L-proline: step 1/2.</text>
</comment>
<organism evidence="12 14">
    <name type="scientific">Kurthia zopfii</name>
    <dbReference type="NCBI Taxonomy" id="1650"/>
    <lineage>
        <taxon>Bacteria</taxon>
        <taxon>Bacillati</taxon>
        <taxon>Bacillota</taxon>
        <taxon>Bacilli</taxon>
        <taxon>Bacillales</taxon>
        <taxon>Caryophanaceae</taxon>
        <taxon>Kurthia</taxon>
    </lineage>
</organism>
<keyword evidence="6 12" id="KW-0560">Oxidoreductase</keyword>
<proteinExistence type="predicted"/>
<dbReference type="GO" id="GO:0010133">
    <property type="term" value="P:L-proline catabolic process to L-glutamate"/>
    <property type="evidence" value="ECO:0007669"/>
    <property type="project" value="UniProtKB-UniPathway"/>
</dbReference>
<dbReference type="RefSeq" id="WP_109348204.1">
    <property type="nucleotide sequence ID" value="NZ_BJUE01000016.1"/>
</dbReference>
<protein>
    <recommendedName>
        <fullName evidence="2">proline dehydrogenase</fullName>
        <ecNumber evidence="2">1.5.5.2</ecNumber>
    </recommendedName>
</protein>
<sequence>MALRDVFMSLSENQLLNGMAQKYGLRMGAQSVVAGTTIPEVVETIKELNKANISCTVDNLGEFVFEKSAATAAKANILEVIQAIHDENLDAHISLKPSQLGQDIDIDFCYENLKEIVSVAHGYGIFVNFDMENYARLQSSFDLLEKLHVEYDNVGTVIQAYFFESEANIEKYKNFRLRIVKGAYKENPDVAYQSKEDIDEAYLRLIEQHLLIGKFTSIATHDHNVINHVKKFVKDNNIPNDKFEFQMLYGFRKEMQYDLAKEGYNFCTYLPFGNDWYGYFMRRLAERPQNLALVSKQVFTKKTNTVIAVGAATFLLGRLSKKSKKVKK</sequence>
<dbReference type="GO" id="GO:0000166">
    <property type="term" value="F:nucleotide binding"/>
    <property type="evidence" value="ECO:0007669"/>
    <property type="project" value="UniProtKB-KW"/>
</dbReference>
<keyword evidence="15" id="KW-1185">Reference proteome</keyword>
<dbReference type="UniPathway" id="UPA00261">
    <property type="reaction ID" value="UER00373"/>
</dbReference>
<evidence type="ECO:0000256" key="1">
    <source>
        <dbReference type="ARBA" id="ARBA00004739"/>
    </source>
</evidence>
<accession>A0A2U3AH91</accession>
<dbReference type="AlphaFoldDB" id="A0A2U3AH91"/>
<keyword evidence="5 10" id="KW-0274">FAD</keyword>
<dbReference type="OrthoDB" id="9773461at2"/>
<dbReference type="EMBL" id="SNZG01000001">
    <property type="protein sequence ID" value="TDR44169.1"/>
    <property type="molecule type" value="Genomic_DNA"/>
</dbReference>
<name>A0A2U3AH91_9BACL</name>
<dbReference type="SUPFAM" id="SSF51730">
    <property type="entry name" value="FAD-linked oxidoreductase"/>
    <property type="match status" value="1"/>
</dbReference>
<evidence type="ECO:0000313" key="12">
    <source>
        <dbReference type="EMBL" id="STX10225.1"/>
    </source>
</evidence>
<feature type="binding site" evidence="10">
    <location>
        <begin position="220"/>
        <end position="221"/>
    </location>
    <ligand>
        <name>FAD</name>
        <dbReference type="ChEBI" id="CHEBI:57692"/>
    </ligand>
</feature>
<evidence type="ECO:0000313" key="15">
    <source>
        <dbReference type="Proteomes" id="UP000294641"/>
    </source>
</evidence>
<dbReference type="Pfam" id="PF01619">
    <property type="entry name" value="Pro_dh"/>
    <property type="match status" value="1"/>
</dbReference>
<evidence type="ECO:0000256" key="10">
    <source>
        <dbReference type="PIRSR" id="PIRSR000196-2"/>
    </source>
</evidence>
<feature type="binding site" evidence="10">
    <location>
        <position position="131"/>
    </location>
    <ligand>
        <name>FAD</name>
        <dbReference type="ChEBI" id="CHEBI:57692"/>
    </ligand>
</feature>
<feature type="binding site" evidence="9">
    <location>
        <position position="96"/>
    </location>
    <ligand>
        <name>substrate</name>
    </ligand>
</feature>
<gene>
    <name evidence="12" type="primary">fadM_1</name>
    <name evidence="13" type="ORF">DFR61_1015</name>
    <name evidence="12" type="ORF">NCTC10597_01940</name>
</gene>
<feature type="binding site" evidence="10">
    <location>
        <begin position="181"/>
        <end position="183"/>
    </location>
    <ligand>
        <name>FAD</name>
        <dbReference type="ChEBI" id="CHEBI:57692"/>
    </ligand>
</feature>
<keyword evidence="7" id="KW-0642">Proline metabolism</keyword>
<dbReference type="PIRSF" id="PIRSF000196">
    <property type="entry name" value="Pro_dehydrog"/>
    <property type="match status" value="1"/>
</dbReference>
<feature type="binding site" evidence="9">
    <location>
        <position position="282"/>
    </location>
    <ligand>
        <name>substrate</name>
    </ligand>
</feature>
<dbReference type="InterPro" id="IPR015659">
    <property type="entry name" value="Proline_oxidase"/>
</dbReference>
<evidence type="ECO:0000313" key="14">
    <source>
        <dbReference type="Proteomes" id="UP000254330"/>
    </source>
</evidence>
<comment type="catalytic activity">
    <reaction evidence="8">
        <text>L-proline + a quinone = (S)-1-pyrroline-5-carboxylate + a quinol + H(+)</text>
        <dbReference type="Rhea" id="RHEA:23784"/>
        <dbReference type="ChEBI" id="CHEBI:15378"/>
        <dbReference type="ChEBI" id="CHEBI:17388"/>
        <dbReference type="ChEBI" id="CHEBI:24646"/>
        <dbReference type="ChEBI" id="CHEBI:60039"/>
        <dbReference type="ChEBI" id="CHEBI:132124"/>
        <dbReference type="EC" id="1.5.5.2"/>
    </reaction>
</comment>
<dbReference type="InterPro" id="IPR002872">
    <property type="entry name" value="Proline_DH_dom"/>
</dbReference>
<feature type="binding site" evidence="9">
    <location>
        <position position="283"/>
    </location>
    <ligand>
        <name>substrate</name>
    </ligand>
</feature>
<evidence type="ECO:0000259" key="11">
    <source>
        <dbReference type="Pfam" id="PF01619"/>
    </source>
</evidence>
<feature type="domain" description="Proline dehydrogenase" evidence="11">
    <location>
        <begin position="42"/>
        <end position="290"/>
    </location>
</feature>
<feature type="binding site" evidence="10">
    <location>
        <position position="195"/>
    </location>
    <ligand>
        <name>FAD</name>
        <dbReference type="ChEBI" id="CHEBI:57692"/>
    </ligand>
</feature>
<dbReference type="PANTHER" id="PTHR13914">
    <property type="entry name" value="PROLINE OXIDASE"/>
    <property type="match status" value="1"/>
</dbReference>
<evidence type="ECO:0000256" key="8">
    <source>
        <dbReference type="ARBA" id="ARBA00048779"/>
    </source>
</evidence>
<evidence type="ECO:0000256" key="5">
    <source>
        <dbReference type="ARBA" id="ARBA00022827"/>
    </source>
</evidence>
<evidence type="ECO:0000256" key="3">
    <source>
        <dbReference type="ARBA" id="ARBA00022630"/>
    </source>
</evidence>
<evidence type="ECO:0000313" key="13">
    <source>
        <dbReference type="EMBL" id="TDR44169.1"/>
    </source>
</evidence>
<dbReference type="InterPro" id="IPR029041">
    <property type="entry name" value="FAD-linked_oxidoreductase-like"/>
</dbReference>
<dbReference type="GO" id="GO:0004657">
    <property type="term" value="F:proline dehydrogenase activity"/>
    <property type="evidence" value="ECO:0007669"/>
    <property type="project" value="UniProtKB-EC"/>
</dbReference>
<dbReference type="EC" id="1.5.5.2" evidence="2"/>
<evidence type="ECO:0000256" key="9">
    <source>
        <dbReference type="PIRSR" id="PIRSR000196-1"/>
    </source>
</evidence>
<dbReference type="EMBL" id="UGNP01000001">
    <property type="protein sequence ID" value="STX10225.1"/>
    <property type="molecule type" value="Genomic_DNA"/>
</dbReference>
<keyword evidence="3" id="KW-0285">Flavoprotein</keyword>
<comment type="cofactor">
    <cofactor evidence="10">
        <name>FAD</name>
        <dbReference type="ChEBI" id="CHEBI:57692"/>
    </cofactor>
    <text evidence="10">Binds 1 FAD per subunit.</text>
</comment>
<dbReference type="Proteomes" id="UP000294641">
    <property type="component" value="Unassembled WGS sequence"/>
</dbReference>
<feature type="binding site" evidence="10">
    <location>
        <position position="159"/>
    </location>
    <ligand>
        <name>FAD</name>
        <dbReference type="ChEBI" id="CHEBI:57692"/>
    </ligand>
</feature>
<reference evidence="12 14" key="1">
    <citation type="submission" date="2018-06" db="EMBL/GenBank/DDBJ databases">
        <authorList>
            <consortium name="Pathogen Informatics"/>
            <person name="Doyle S."/>
        </authorList>
    </citation>
    <scope>NUCLEOTIDE SEQUENCE [LARGE SCALE GENOMIC DNA]</scope>
    <source>
        <strain evidence="12 14">NCTC10597</strain>
    </source>
</reference>
<dbReference type="Gene3D" id="3.20.20.220">
    <property type="match status" value="1"/>
</dbReference>
<evidence type="ECO:0000256" key="7">
    <source>
        <dbReference type="ARBA" id="ARBA00023062"/>
    </source>
</evidence>